<sequence length="486" mass="53902">MITEILPSYSCTVSLVLLFLLLLCYDHGHDRDLDPDPDLDSDRVARLHVMRTVNDSWAEAIQPIVPEPWQVLLSAGLLNYLRFIEARPGDVASCAPICAASSVGRTAKARSVSLGHRQPIMEALWNEDLGTRRASAWKELLLGGITLQPDSGDYAPGQSKVKTSSAVTRRVLVFPEDELSSFNCGLALLLRHSLVDLYRPKFQKLGVVLWQFDRLVEGFLPKVHAALTRHGVNSEYYAIQWFLTLYASDLRQEVVRRIWDRFLVAGWRVVAQIGLALLYRIQDSLIHMDTCQALSFLKRFTRNAKFTAKELLDTAATFKVSHRMLSALEAAYGWPGESQLTVVKDLNSGDPVAFPCQVHWVVQAVQPKLSCAYNDSPDAEYEEPAVRSFARASTSGEGDRNCPQGKVLPFLLHNLDTGETTMMEKAFSQYKGEMHEQARAKAGPAQAAPSAAEMPALSGEVSELSDMPAGSFWMQPGAQLVKLGLQ</sequence>
<evidence type="ECO:0000313" key="5">
    <source>
        <dbReference type="Proteomes" id="UP000186817"/>
    </source>
</evidence>
<dbReference type="PANTHER" id="PTHR47219">
    <property type="entry name" value="RAB GTPASE-ACTIVATING PROTEIN 1-LIKE"/>
    <property type="match status" value="1"/>
</dbReference>
<dbReference type="Proteomes" id="UP000186817">
    <property type="component" value="Unassembled WGS sequence"/>
</dbReference>
<evidence type="ECO:0000256" key="1">
    <source>
        <dbReference type="SAM" id="MobiDB-lite"/>
    </source>
</evidence>
<dbReference type="InterPro" id="IPR050302">
    <property type="entry name" value="Rab_GAP_TBC_domain"/>
</dbReference>
<organism evidence="4 5">
    <name type="scientific">Symbiodinium microadriaticum</name>
    <name type="common">Dinoflagellate</name>
    <name type="synonym">Zooxanthella microadriatica</name>
    <dbReference type="NCBI Taxonomy" id="2951"/>
    <lineage>
        <taxon>Eukaryota</taxon>
        <taxon>Sar</taxon>
        <taxon>Alveolata</taxon>
        <taxon>Dinophyceae</taxon>
        <taxon>Suessiales</taxon>
        <taxon>Symbiodiniaceae</taxon>
        <taxon>Symbiodinium</taxon>
    </lineage>
</organism>
<dbReference type="SUPFAM" id="SSF47923">
    <property type="entry name" value="Ypt/Rab-GAP domain of gyp1p"/>
    <property type="match status" value="1"/>
</dbReference>
<gene>
    <name evidence="4" type="primary">GYP5</name>
    <name evidence="4" type="ORF">AK812_SmicGene35910</name>
</gene>
<dbReference type="AlphaFoldDB" id="A0A1Q9CK89"/>
<dbReference type="GO" id="GO:0031267">
    <property type="term" value="F:small GTPase binding"/>
    <property type="evidence" value="ECO:0007669"/>
    <property type="project" value="TreeGrafter"/>
</dbReference>
<proteinExistence type="predicted"/>
<protein>
    <submittedName>
        <fullName evidence="4">GTPase-activating protein GYP5</fullName>
    </submittedName>
</protein>
<comment type="caution">
    <text evidence="4">The sequence shown here is derived from an EMBL/GenBank/DDBJ whole genome shotgun (WGS) entry which is preliminary data.</text>
</comment>
<feature type="region of interest" description="Disordered" evidence="1">
    <location>
        <begin position="434"/>
        <end position="453"/>
    </location>
</feature>
<evidence type="ECO:0000259" key="3">
    <source>
        <dbReference type="PROSITE" id="PS50086"/>
    </source>
</evidence>
<dbReference type="InterPro" id="IPR035969">
    <property type="entry name" value="Rab-GAP_TBC_sf"/>
</dbReference>
<keyword evidence="2" id="KW-0732">Signal</keyword>
<dbReference type="GO" id="GO:0005096">
    <property type="term" value="F:GTPase activator activity"/>
    <property type="evidence" value="ECO:0007669"/>
    <property type="project" value="TreeGrafter"/>
</dbReference>
<dbReference type="PANTHER" id="PTHR47219:SF9">
    <property type="entry name" value="GTPASE ACTIVATING PROTEIN AND CENTROSOME-ASSOCIATED, ISOFORM B"/>
    <property type="match status" value="1"/>
</dbReference>
<evidence type="ECO:0000313" key="4">
    <source>
        <dbReference type="EMBL" id="OLP83334.1"/>
    </source>
</evidence>
<dbReference type="OrthoDB" id="294251at2759"/>
<reference evidence="4 5" key="1">
    <citation type="submission" date="2016-02" db="EMBL/GenBank/DDBJ databases">
        <title>Genome analysis of coral dinoflagellate symbionts highlights evolutionary adaptations to a symbiotic lifestyle.</title>
        <authorList>
            <person name="Aranda M."/>
            <person name="Li Y."/>
            <person name="Liew Y.J."/>
            <person name="Baumgarten S."/>
            <person name="Simakov O."/>
            <person name="Wilson M."/>
            <person name="Piel J."/>
            <person name="Ashoor H."/>
            <person name="Bougouffa S."/>
            <person name="Bajic V.B."/>
            <person name="Ryu T."/>
            <person name="Ravasi T."/>
            <person name="Bayer T."/>
            <person name="Micklem G."/>
            <person name="Kim H."/>
            <person name="Bhak J."/>
            <person name="Lajeunesse T.C."/>
            <person name="Voolstra C.R."/>
        </authorList>
    </citation>
    <scope>NUCLEOTIDE SEQUENCE [LARGE SCALE GENOMIC DNA]</scope>
    <source>
        <strain evidence="4 5">CCMP2467</strain>
    </source>
</reference>
<dbReference type="PROSITE" id="PS50086">
    <property type="entry name" value="TBC_RABGAP"/>
    <property type="match status" value="1"/>
</dbReference>
<evidence type="ECO:0000256" key="2">
    <source>
        <dbReference type="SAM" id="SignalP"/>
    </source>
</evidence>
<dbReference type="Pfam" id="PF23436">
    <property type="entry name" value="RabGap-TBC_2"/>
    <property type="match status" value="1"/>
</dbReference>
<feature type="compositionally biased region" description="Low complexity" evidence="1">
    <location>
        <begin position="440"/>
        <end position="453"/>
    </location>
</feature>
<dbReference type="Gene3D" id="1.10.472.80">
    <property type="entry name" value="Ypt/Rab-GAP domain of gyp1p, domain 3"/>
    <property type="match status" value="1"/>
</dbReference>
<name>A0A1Q9CK89_SYMMI</name>
<dbReference type="SMART" id="SM00164">
    <property type="entry name" value="TBC"/>
    <property type="match status" value="1"/>
</dbReference>
<feature type="domain" description="Rab-GAP TBC" evidence="3">
    <location>
        <begin position="59"/>
        <end position="266"/>
    </location>
</feature>
<keyword evidence="5" id="KW-1185">Reference proteome</keyword>
<feature type="chain" id="PRO_5012118832" evidence="2">
    <location>
        <begin position="29"/>
        <end position="486"/>
    </location>
</feature>
<dbReference type="InterPro" id="IPR000195">
    <property type="entry name" value="Rab-GAP-TBC_dom"/>
</dbReference>
<dbReference type="EMBL" id="LSRX01001122">
    <property type="protein sequence ID" value="OLP83334.1"/>
    <property type="molecule type" value="Genomic_DNA"/>
</dbReference>
<feature type="signal peptide" evidence="2">
    <location>
        <begin position="1"/>
        <end position="28"/>
    </location>
</feature>
<accession>A0A1Q9CK89</accession>